<feature type="domain" description="Methyltransferase type 11" evidence="1">
    <location>
        <begin position="51"/>
        <end position="145"/>
    </location>
</feature>
<dbReference type="PANTHER" id="PTHR43861:SF1">
    <property type="entry name" value="TRANS-ACONITATE 2-METHYLTRANSFERASE"/>
    <property type="match status" value="1"/>
</dbReference>
<dbReference type="STRING" id="1475481.GCA_000953855_01247"/>
<dbReference type="GO" id="GO:0032259">
    <property type="term" value="P:methylation"/>
    <property type="evidence" value="ECO:0007669"/>
    <property type="project" value="UniProtKB-KW"/>
</dbReference>
<dbReference type="GO" id="GO:0008757">
    <property type="term" value="F:S-adenosylmethionine-dependent methyltransferase activity"/>
    <property type="evidence" value="ECO:0007669"/>
    <property type="project" value="InterPro"/>
</dbReference>
<evidence type="ECO:0000313" key="4">
    <source>
        <dbReference type="Proteomes" id="UP000253740"/>
    </source>
</evidence>
<protein>
    <submittedName>
        <fullName evidence="2 3">Methyltransferase</fullName>
    </submittedName>
</protein>
<evidence type="ECO:0000313" key="2">
    <source>
        <dbReference type="EMBL" id="GAN44519.1"/>
    </source>
</evidence>
<keyword evidence="3" id="KW-0808">Transferase</keyword>
<accession>A0A0K8QNB6</accession>
<dbReference type="Proteomes" id="UP000253740">
    <property type="component" value="Unassembled WGS sequence"/>
</dbReference>
<dbReference type="Gene3D" id="3.40.50.150">
    <property type="entry name" value="Vaccinia Virus protein VP39"/>
    <property type="match status" value="1"/>
</dbReference>
<dbReference type="Pfam" id="PF08241">
    <property type="entry name" value="Methyltransf_11"/>
    <property type="match status" value="1"/>
</dbReference>
<reference evidence="2" key="1">
    <citation type="submission" date="2015-03" db="EMBL/GenBank/DDBJ databases">
        <title>Draft genome sequence of Mizugakiibacter sediminis skMP5.</title>
        <authorList>
            <person name="Watanabe T."/>
            <person name="Kojima H."/>
            <person name="Fukui M."/>
        </authorList>
    </citation>
    <scope>NUCLEOTIDE SEQUENCE</scope>
    <source>
        <strain evidence="2">SkMP5</strain>
    </source>
</reference>
<name>A0A0K8QNB6_9GAMM</name>
<dbReference type="InterPro" id="IPR013216">
    <property type="entry name" value="Methyltransf_11"/>
</dbReference>
<organism evidence="3">
    <name type="scientific">Mizugakiibacter sediminis</name>
    <dbReference type="NCBI Taxonomy" id="1475481"/>
    <lineage>
        <taxon>Bacteria</taxon>
        <taxon>Pseudomonadati</taxon>
        <taxon>Pseudomonadota</taxon>
        <taxon>Gammaproteobacteria</taxon>
        <taxon>Lysobacterales</taxon>
        <taxon>Rhodanobacteraceae</taxon>
        <taxon>Mizugakiibacter</taxon>
    </lineage>
</organism>
<dbReference type="AlphaFoldDB" id="A0A0K8QNB6"/>
<proteinExistence type="predicted"/>
<keyword evidence="3" id="KW-0489">Methyltransferase</keyword>
<dbReference type="HOGENOM" id="CLU_049749_5_2_6"/>
<keyword evidence="4" id="KW-1185">Reference proteome</keyword>
<evidence type="ECO:0000313" key="3">
    <source>
        <dbReference type="EMBL" id="GAP65927.1"/>
    </source>
</evidence>
<gene>
    <name evidence="2" type="ORF">MBSD_1054</name>
    <name evidence="3" type="ORF">MBSD_n1229</name>
</gene>
<dbReference type="PANTHER" id="PTHR43861">
    <property type="entry name" value="TRANS-ACONITATE 2-METHYLTRANSFERASE-RELATED"/>
    <property type="match status" value="1"/>
</dbReference>
<dbReference type="EMBL" id="DF952378">
    <property type="protein sequence ID" value="GAN44519.1"/>
    <property type="molecule type" value="Genomic_DNA"/>
</dbReference>
<sequence>MTLPASDEPGDVAGAYDHWSQVYDADENPTRDLDAAMLRRLDFDLRDRDVLEIGCGTGKNTVWLAERARSVVAMDFSAGMLAQARRRIAAPHVRFVHHDVREPWPVADGSADFAIGNLVLEHVEALDGVFAETARALRDGGECYFCELHPYRQLLGKQARFVHPETGETVRVAAFPHDVSDYVNAAIRAGLRIVAAHEWRDEAPAATPAIPRLFALRCRRQPR</sequence>
<dbReference type="RefSeq" id="WP_062536136.1">
    <property type="nucleotide sequence ID" value="NZ_DF970179.1"/>
</dbReference>
<dbReference type="InterPro" id="IPR029063">
    <property type="entry name" value="SAM-dependent_MTases_sf"/>
</dbReference>
<dbReference type="SUPFAM" id="SSF53335">
    <property type="entry name" value="S-adenosyl-L-methionine-dependent methyltransferases"/>
    <property type="match status" value="1"/>
</dbReference>
<dbReference type="OrthoDB" id="9792690at2"/>
<evidence type="ECO:0000259" key="1">
    <source>
        <dbReference type="Pfam" id="PF08241"/>
    </source>
</evidence>
<dbReference type="CDD" id="cd02440">
    <property type="entry name" value="AdoMet_MTases"/>
    <property type="match status" value="1"/>
</dbReference>
<reference evidence="3" key="2">
    <citation type="submission" date="2015-08" db="EMBL/GenBank/DDBJ databases">
        <title>Complete DNA Sequence of Pseudomonas syringae pv. actinidiae, the Causal Agent of Kiwifruit Canker Disease.</title>
        <authorList>
            <person name="Rikkerink E.H.A."/>
            <person name="Fineran P.C."/>
        </authorList>
    </citation>
    <scope>NUCLEOTIDE SEQUENCE</scope>
    <source>
        <strain evidence="3">SkMP5</strain>
    </source>
</reference>
<dbReference type="EMBL" id="DF970179">
    <property type="protein sequence ID" value="GAP65927.1"/>
    <property type="molecule type" value="Genomic_DNA"/>
</dbReference>